<dbReference type="PRINTS" id="PR00040">
    <property type="entry name" value="HTHMERR"/>
</dbReference>
<keyword evidence="5" id="KW-1185">Reference proteome</keyword>
<keyword evidence="1 4" id="KW-0238">DNA-binding</keyword>
<evidence type="ECO:0000259" key="3">
    <source>
        <dbReference type="PROSITE" id="PS50937"/>
    </source>
</evidence>
<dbReference type="RefSeq" id="WP_091651770.1">
    <property type="nucleotide sequence ID" value="NZ_FNHQ01000026.1"/>
</dbReference>
<dbReference type="GO" id="GO:0003677">
    <property type="term" value="F:DNA binding"/>
    <property type="evidence" value="ECO:0007669"/>
    <property type="project" value="UniProtKB-KW"/>
</dbReference>
<dbReference type="AlphaFoldDB" id="A0A1G9YYT8"/>
<dbReference type="PANTHER" id="PTHR30204">
    <property type="entry name" value="REDOX-CYCLING DRUG-SENSING TRANSCRIPTIONAL ACTIVATOR SOXR"/>
    <property type="match status" value="1"/>
</dbReference>
<dbReference type="Gene3D" id="1.10.1660.10">
    <property type="match status" value="1"/>
</dbReference>
<dbReference type="GO" id="GO:0003700">
    <property type="term" value="F:DNA-binding transcription factor activity"/>
    <property type="evidence" value="ECO:0007669"/>
    <property type="project" value="InterPro"/>
</dbReference>
<dbReference type="EMBL" id="FNHQ01000026">
    <property type="protein sequence ID" value="SDN13711.1"/>
    <property type="molecule type" value="Genomic_DNA"/>
</dbReference>
<evidence type="ECO:0000313" key="5">
    <source>
        <dbReference type="Proteomes" id="UP000199309"/>
    </source>
</evidence>
<dbReference type="InterPro" id="IPR000551">
    <property type="entry name" value="MerR-type_HTH_dom"/>
</dbReference>
<proteinExistence type="predicted"/>
<dbReference type="CDD" id="cd01109">
    <property type="entry name" value="HTH_YyaN"/>
    <property type="match status" value="1"/>
</dbReference>
<dbReference type="PANTHER" id="PTHR30204:SF98">
    <property type="entry name" value="HTH-TYPE TRANSCRIPTIONAL REGULATOR ADHR"/>
    <property type="match status" value="1"/>
</dbReference>
<organism evidence="4 5">
    <name type="scientific">Megasphaera paucivorans</name>
    <dbReference type="NCBI Taxonomy" id="349095"/>
    <lineage>
        <taxon>Bacteria</taxon>
        <taxon>Bacillati</taxon>
        <taxon>Bacillota</taxon>
        <taxon>Negativicutes</taxon>
        <taxon>Veillonellales</taxon>
        <taxon>Veillonellaceae</taxon>
        <taxon>Megasphaera</taxon>
    </lineage>
</organism>
<keyword evidence="2" id="KW-0175">Coiled coil</keyword>
<dbReference type="STRING" id="349095.SAMN05660299_02172"/>
<protein>
    <submittedName>
        <fullName evidence="4">DNA-binding transcriptional regulator, MerR family</fullName>
    </submittedName>
</protein>
<evidence type="ECO:0000256" key="1">
    <source>
        <dbReference type="ARBA" id="ARBA00023125"/>
    </source>
</evidence>
<reference evidence="4 5" key="1">
    <citation type="submission" date="2016-10" db="EMBL/GenBank/DDBJ databases">
        <authorList>
            <person name="de Groot N.N."/>
        </authorList>
    </citation>
    <scope>NUCLEOTIDE SEQUENCE [LARGE SCALE GENOMIC DNA]</scope>
    <source>
        <strain evidence="4 5">DSM 16981</strain>
    </source>
</reference>
<dbReference type="InterPro" id="IPR009061">
    <property type="entry name" value="DNA-bd_dom_put_sf"/>
</dbReference>
<gene>
    <name evidence="4" type="ORF">SAMN05660299_02172</name>
</gene>
<accession>A0A1G9YYT8</accession>
<dbReference type="OrthoDB" id="9811174at2"/>
<dbReference type="Proteomes" id="UP000199309">
    <property type="component" value="Unassembled WGS sequence"/>
</dbReference>
<dbReference type="InterPro" id="IPR047057">
    <property type="entry name" value="MerR_fam"/>
</dbReference>
<evidence type="ECO:0000256" key="2">
    <source>
        <dbReference type="SAM" id="Coils"/>
    </source>
</evidence>
<sequence>MKIHEVSEKYNITADTLRYYERIGLLPFVSRNKSGIRDYSEADCGWVQFVKCMRSAGLSVESLIEYVKLSQEGDCTREARKEILLEERQKLINRMSTMEDTLARLNWKIDNYYKIAGRTEPLSEKQ</sequence>
<feature type="coiled-coil region" evidence="2">
    <location>
        <begin position="81"/>
        <end position="108"/>
    </location>
</feature>
<feature type="domain" description="HTH merR-type" evidence="3">
    <location>
        <begin position="1"/>
        <end position="69"/>
    </location>
</feature>
<dbReference type="Pfam" id="PF13411">
    <property type="entry name" value="MerR_1"/>
    <property type="match status" value="1"/>
</dbReference>
<dbReference type="SMART" id="SM00422">
    <property type="entry name" value="HTH_MERR"/>
    <property type="match status" value="1"/>
</dbReference>
<dbReference type="SUPFAM" id="SSF46955">
    <property type="entry name" value="Putative DNA-binding domain"/>
    <property type="match status" value="1"/>
</dbReference>
<dbReference type="PROSITE" id="PS50937">
    <property type="entry name" value="HTH_MERR_2"/>
    <property type="match status" value="1"/>
</dbReference>
<evidence type="ECO:0000313" key="4">
    <source>
        <dbReference type="EMBL" id="SDN13711.1"/>
    </source>
</evidence>
<name>A0A1G9YYT8_9FIRM</name>